<dbReference type="SFLD" id="SFLDS00003">
    <property type="entry name" value="Haloacid_Dehalogenase"/>
    <property type="match status" value="1"/>
</dbReference>
<dbReference type="Pfam" id="PF00702">
    <property type="entry name" value="Hydrolase"/>
    <property type="match status" value="1"/>
</dbReference>
<dbReference type="EMBL" id="FPIZ01000004">
    <property type="protein sequence ID" value="SFW41075.1"/>
    <property type="molecule type" value="Genomic_DNA"/>
</dbReference>
<name>A0A1K1P0S2_9BACT</name>
<dbReference type="InterPro" id="IPR006439">
    <property type="entry name" value="HAD-SF_hydro_IA"/>
</dbReference>
<dbReference type="SFLD" id="SFLDG01129">
    <property type="entry name" value="C1.5:_HAD__Beta-PGM__Phosphata"/>
    <property type="match status" value="1"/>
</dbReference>
<evidence type="ECO:0000313" key="2">
    <source>
        <dbReference type="Proteomes" id="UP000183788"/>
    </source>
</evidence>
<dbReference type="STRING" id="1004.SAMN05661012_01670"/>
<dbReference type="PANTHER" id="PTHR43611:SF3">
    <property type="entry name" value="FLAVIN MONONUCLEOTIDE HYDROLASE 1, CHLOROPLATIC"/>
    <property type="match status" value="1"/>
</dbReference>
<dbReference type="SUPFAM" id="SSF56784">
    <property type="entry name" value="HAD-like"/>
    <property type="match status" value="1"/>
</dbReference>
<gene>
    <name evidence="1" type="ORF">SAMN05661012_01670</name>
</gene>
<accession>A0A1K1P0S2</accession>
<dbReference type="NCBIfam" id="TIGR01509">
    <property type="entry name" value="HAD-SF-IA-v3"/>
    <property type="match status" value="1"/>
</dbReference>
<evidence type="ECO:0000313" key="1">
    <source>
        <dbReference type="EMBL" id="SFW41075.1"/>
    </source>
</evidence>
<dbReference type="AlphaFoldDB" id="A0A1K1P0S2"/>
<dbReference type="CDD" id="cd02603">
    <property type="entry name" value="HAD_sEH-N_like"/>
    <property type="match status" value="1"/>
</dbReference>
<dbReference type="InterPro" id="IPR023214">
    <property type="entry name" value="HAD_sf"/>
</dbReference>
<reference evidence="1 2" key="1">
    <citation type="submission" date="2016-11" db="EMBL/GenBank/DDBJ databases">
        <authorList>
            <person name="Jaros S."/>
            <person name="Januszkiewicz K."/>
            <person name="Wedrychowicz H."/>
        </authorList>
    </citation>
    <scope>NUCLEOTIDE SEQUENCE [LARGE SCALE GENOMIC DNA]</scope>
    <source>
        <strain evidence="1 2">DSM 784</strain>
    </source>
</reference>
<sequence length="212" mass="23874">MNSNSIQSMKGIKNIIFDLGGVILNIDYQATNKAFADLGVADFTSLYSQFKGNKLFDDLETGRVSTEDFLAEMLKHAPEGTTAQQVIDAWNAMLLDFPLRRLQLLQQLRQHYNLYLLSNTNAIHLAAFNKILENSRGIPSLAEFFDRTYYSHLIGYRKPEKESYQLVLDENGLKPGETLFIDDTLPNIEGATAVGVQTIHLLAPKTITDIFK</sequence>
<proteinExistence type="predicted"/>
<dbReference type="GO" id="GO:0016787">
    <property type="term" value="F:hydrolase activity"/>
    <property type="evidence" value="ECO:0007669"/>
    <property type="project" value="UniProtKB-KW"/>
</dbReference>
<dbReference type="Gene3D" id="3.40.50.1000">
    <property type="entry name" value="HAD superfamily/HAD-like"/>
    <property type="match status" value="1"/>
</dbReference>
<dbReference type="PANTHER" id="PTHR43611">
    <property type="entry name" value="ALPHA-D-GLUCOSE 1-PHOSPHATE PHOSPHATASE"/>
    <property type="match status" value="1"/>
</dbReference>
<keyword evidence="1" id="KW-0378">Hydrolase</keyword>
<dbReference type="Gene3D" id="1.10.150.240">
    <property type="entry name" value="Putative phosphatase, domain 2"/>
    <property type="match status" value="1"/>
</dbReference>
<organism evidence="1 2">
    <name type="scientific">Chitinophaga sancti</name>
    <dbReference type="NCBI Taxonomy" id="1004"/>
    <lineage>
        <taxon>Bacteria</taxon>
        <taxon>Pseudomonadati</taxon>
        <taxon>Bacteroidota</taxon>
        <taxon>Chitinophagia</taxon>
        <taxon>Chitinophagales</taxon>
        <taxon>Chitinophagaceae</taxon>
        <taxon>Chitinophaga</taxon>
    </lineage>
</organism>
<dbReference type="OrthoDB" id="9797415at2"/>
<protein>
    <submittedName>
        <fullName evidence="1">Putative hydrolase of the HAD superfamily</fullName>
    </submittedName>
</protein>
<dbReference type="Proteomes" id="UP000183788">
    <property type="component" value="Unassembled WGS sequence"/>
</dbReference>
<dbReference type="InterPro" id="IPR036412">
    <property type="entry name" value="HAD-like_sf"/>
</dbReference>
<dbReference type="InterPro" id="IPR023198">
    <property type="entry name" value="PGP-like_dom2"/>
</dbReference>